<dbReference type="Gene3D" id="1.25.40.10">
    <property type="entry name" value="Tetratricopeptide repeat domain"/>
    <property type="match status" value="1"/>
</dbReference>
<evidence type="ECO:0000256" key="1">
    <source>
        <dbReference type="PROSITE-ProRule" id="PRU00339"/>
    </source>
</evidence>
<dbReference type="AlphaFoldDB" id="A0A1V4AVE4"/>
<dbReference type="SUPFAM" id="SSF48452">
    <property type="entry name" value="TPR-like"/>
    <property type="match status" value="1"/>
</dbReference>
<proteinExistence type="predicted"/>
<gene>
    <name evidence="2" type="ORF">AYP45_05220</name>
</gene>
<dbReference type="EMBL" id="AYTS01000044">
    <property type="protein sequence ID" value="OOP57093.1"/>
    <property type="molecule type" value="Genomic_DNA"/>
</dbReference>
<dbReference type="Proteomes" id="UP000189681">
    <property type="component" value="Unassembled WGS sequence"/>
</dbReference>
<dbReference type="InterPro" id="IPR019734">
    <property type="entry name" value="TPR_rpt"/>
</dbReference>
<feature type="repeat" description="TPR" evidence="1">
    <location>
        <begin position="25"/>
        <end position="58"/>
    </location>
</feature>
<accession>A0A1V4AVE4</accession>
<dbReference type="STRING" id="1004156.AYP45_05220"/>
<dbReference type="PROSITE" id="PS50005">
    <property type="entry name" value="TPR"/>
    <property type="match status" value="1"/>
</dbReference>
<reference evidence="2 3" key="1">
    <citation type="journal article" date="2017" name="Water Res.">
        <title>Discovery and metagenomic analysis of an anammox bacterial enrichment related to Candidatus "Brocadia caroliniensis" in a full-scale glycerol-fed nitritation-denitritation separate centrate treatment process.</title>
        <authorList>
            <person name="Park H."/>
            <person name="Brotto A.C."/>
            <person name="van Loosdrecht M.C."/>
            <person name="Chandran K."/>
        </authorList>
    </citation>
    <scope>NUCLEOTIDE SEQUENCE [LARGE SCALE GENOMIC DNA]</scope>
    <source>
        <strain evidence="2">26THWARD</strain>
    </source>
</reference>
<dbReference type="InterPro" id="IPR011990">
    <property type="entry name" value="TPR-like_helical_dom_sf"/>
</dbReference>
<name>A0A1V4AVE4_9BACT</name>
<evidence type="ECO:0000313" key="2">
    <source>
        <dbReference type="EMBL" id="OOP57093.1"/>
    </source>
</evidence>
<keyword evidence="1" id="KW-0802">TPR repeat</keyword>
<protein>
    <submittedName>
        <fullName evidence="2">Uncharacterized protein</fullName>
    </submittedName>
</protein>
<evidence type="ECO:0000313" key="3">
    <source>
        <dbReference type="Proteomes" id="UP000189681"/>
    </source>
</evidence>
<comment type="caution">
    <text evidence="2">The sequence shown here is derived from an EMBL/GenBank/DDBJ whole genome shotgun (WGS) entry which is preliminary data.</text>
</comment>
<organism evidence="2 3">
    <name type="scientific">Candidatus Brocadia carolinensis</name>
    <dbReference type="NCBI Taxonomy" id="1004156"/>
    <lineage>
        <taxon>Bacteria</taxon>
        <taxon>Pseudomonadati</taxon>
        <taxon>Planctomycetota</taxon>
        <taxon>Candidatus Brocadiia</taxon>
        <taxon>Candidatus Brocadiales</taxon>
        <taxon>Candidatus Brocadiaceae</taxon>
        <taxon>Candidatus Brocadia</taxon>
    </lineage>
</organism>
<sequence length="73" mass="8449">MNMIESAIKVFRDGMQLCPEDAYAAKMALEIGKCYFDMEDYWLAYNAFDNFVKEYPHDEFVVDGMIGIADSLF</sequence>